<protein>
    <submittedName>
        <fullName evidence="1">Uncharacterized protein</fullName>
    </submittedName>
</protein>
<dbReference type="EMBL" id="FOVE01000003">
    <property type="protein sequence ID" value="SFN10658.1"/>
    <property type="molecule type" value="Genomic_DNA"/>
</dbReference>
<proteinExistence type="predicted"/>
<accession>A0A1I4WAD4</accession>
<evidence type="ECO:0000313" key="1">
    <source>
        <dbReference type="EMBL" id="SFN10658.1"/>
    </source>
</evidence>
<evidence type="ECO:0000313" key="2">
    <source>
        <dbReference type="Proteomes" id="UP000242869"/>
    </source>
</evidence>
<reference evidence="2" key="1">
    <citation type="submission" date="2016-10" db="EMBL/GenBank/DDBJ databases">
        <authorList>
            <person name="Varghese N."/>
            <person name="Submissions S."/>
        </authorList>
    </citation>
    <scope>NUCLEOTIDE SEQUENCE [LARGE SCALE GENOMIC DNA]</scope>
    <source>
        <strain evidence="2">DSM 6150</strain>
    </source>
</reference>
<name>A0A1I4WAD4_9NEIS</name>
<keyword evidence="2" id="KW-1185">Reference proteome</keyword>
<dbReference type="STRING" id="83765.SAMN05660284_00528"/>
<organism evidence="1 2">
    <name type="scientific">Formivibrio citricus</name>
    <dbReference type="NCBI Taxonomy" id="83765"/>
    <lineage>
        <taxon>Bacteria</taxon>
        <taxon>Pseudomonadati</taxon>
        <taxon>Pseudomonadota</taxon>
        <taxon>Betaproteobacteria</taxon>
        <taxon>Neisseriales</taxon>
        <taxon>Chitinibacteraceae</taxon>
        <taxon>Formivibrio</taxon>
    </lineage>
</organism>
<dbReference type="Proteomes" id="UP000242869">
    <property type="component" value="Unassembled WGS sequence"/>
</dbReference>
<sequence length="182" mass="21230">MQRRALVLALCRTVDLKMVSNCQLKGRIFRPIARWEPVLDELMSIQKSRKSFWQLMVLWSSLPPGKYLFTARRVGLLEEELDRTEPTRMVCLSIFLSRLLMGKVVRFLCQRVSATNSGMPSILTPTANMRDMSLILRRWQNIFISWMSQPRLVVQVFHWPSSIRRICRSSLLQSAGRIYSPT</sequence>
<gene>
    <name evidence="1" type="ORF">SAMN05660284_00528</name>
</gene>
<dbReference type="AlphaFoldDB" id="A0A1I4WAD4"/>